<keyword evidence="3" id="KW-1185">Reference proteome</keyword>
<feature type="signal peptide" evidence="1">
    <location>
        <begin position="1"/>
        <end position="15"/>
    </location>
</feature>
<accession>A0A8S1SNW4</accession>
<organism evidence="2 3">
    <name type="scientific">Paramecium pentaurelia</name>
    <dbReference type="NCBI Taxonomy" id="43138"/>
    <lineage>
        <taxon>Eukaryota</taxon>
        <taxon>Sar</taxon>
        <taxon>Alveolata</taxon>
        <taxon>Ciliophora</taxon>
        <taxon>Intramacronucleata</taxon>
        <taxon>Oligohymenophorea</taxon>
        <taxon>Peniculida</taxon>
        <taxon>Parameciidae</taxon>
        <taxon>Paramecium</taxon>
    </lineage>
</organism>
<evidence type="ECO:0000313" key="3">
    <source>
        <dbReference type="Proteomes" id="UP000689195"/>
    </source>
</evidence>
<comment type="caution">
    <text evidence="2">The sequence shown here is derived from an EMBL/GenBank/DDBJ whole genome shotgun (WGS) entry which is preliminary data.</text>
</comment>
<evidence type="ECO:0000256" key="1">
    <source>
        <dbReference type="SAM" id="SignalP"/>
    </source>
</evidence>
<dbReference type="Proteomes" id="UP000689195">
    <property type="component" value="Unassembled WGS sequence"/>
</dbReference>
<name>A0A8S1SNW4_9CILI</name>
<proteinExistence type="predicted"/>
<keyword evidence="1" id="KW-0732">Signal</keyword>
<protein>
    <submittedName>
        <fullName evidence="2">Uncharacterized protein</fullName>
    </submittedName>
</protein>
<dbReference type="AlphaFoldDB" id="A0A8S1SNW4"/>
<gene>
    <name evidence="2" type="ORF">PPENT_87.1.T0110128</name>
</gene>
<dbReference type="EMBL" id="CAJJDO010000011">
    <property type="protein sequence ID" value="CAD8142415.1"/>
    <property type="molecule type" value="Genomic_DNA"/>
</dbReference>
<evidence type="ECO:0000313" key="2">
    <source>
        <dbReference type="EMBL" id="CAD8142415.1"/>
    </source>
</evidence>
<reference evidence="2" key="1">
    <citation type="submission" date="2021-01" db="EMBL/GenBank/DDBJ databases">
        <authorList>
            <consortium name="Genoscope - CEA"/>
            <person name="William W."/>
        </authorList>
    </citation>
    <scope>NUCLEOTIDE SEQUENCE</scope>
</reference>
<feature type="chain" id="PRO_5035806938" evidence="1">
    <location>
        <begin position="16"/>
        <end position="477"/>
    </location>
</feature>
<sequence>MNIILISSLIYLTLQQCTEIGVAQCNGQLRSGLLPTYLFEKAFSVGFPNKFSTHVQIIQNGWNLTAYEFFSEALIDNQTYTGQQGVGEGGQITVSNPTILIEVVFLFQNGTIQNGQGVAILESVSSASYTFGITTKTNPYKYNFQYVNSSVNFNNSLFKAVYANFPHEIGQIQEILQAINTNPLIQTALTQYYTSSSLSSLKSTLTRELNGFEIIKGQTSTKTYQNGSLNFNYQVVVNNVLIQYAPVSYAISAEMNIQQLQTQYTCNQPINTVCTAASNTNIEQISMDEIINTFNYAFQQNYFQTTLNALYWKVPYFSWTTGGLQYIMNNVYTSYAYASQIGGTCIATSANYVSYNTKYFTVAMTFTCNLTVNPNPILSFTVDFEEIQVELDFSKIKEQAAFKIKSANPSNITLQPQGKYTIDNQDLILWYIQEAIDKSFVGQSFFAGLIDSQRNIESEEITYQILNGIITITNSNK</sequence>
<dbReference type="OrthoDB" id="308121at2759"/>